<evidence type="ECO:0000256" key="3">
    <source>
        <dbReference type="ARBA" id="ARBA00022452"/>
    </source>
</evidence>
<accession>A0ABS3Q0G0</accession>
<evidence type="ECO:0000256" key="6">
    <source>
        <dbReference type="ARBA" id="ARBA00023136"/>
    </source>
</evidence>
<keyword evidence="7" id="KW-0998">Cell outer membrane</keyword>
<evidence type="ECO:0000256" key="8">
    <source>
        <dbReference type="SAM" id="SignalP"/>
    </source>
</evidence>
<evidence type="ECO:0000256" key="5">
    <source>
        <dbReference type="ARBA" id="ARBA00022729"/>
    </source>
</evidence>
<evidence type="ECO:0000256" key="4">
    <source>
        <dbReference type="ARBA" id="ARBA00022692"/>
    </source>
</evidence>
<keyword evidence="3" id="KW-1134">Transmembrane beta strand</keyword>
<evidence type="ECO:0000256" key="1">
    <source>
        <dbReference type="ARBA" id="ARBA00004571"/>
    </source>
</evidence>
<evidence type="ECO:0000313" key="10">
    <source>
        <dbReference type="Proteomes" id="UP000681610"/>
    </source>
</evidence>
<protein>
    <submittedName>
        <fullName evidence="9">Outer membrane protein transport protein</fullName>
    </submittedName>
</protein>
<keyword evidence="5 8" id="KW-0732">Signal</keyword>
<dbReference type="Proteomes" id="UP000681610">
    <property type="component" value="Unassembled WGS sequence"/>
</dbReference>
<evidence type="ECO:0000256" key="7">
    <source>
        <dbReference type="ARBA" id="ARBA00023237"/>
    </source>
</evidence>
<keyword evidence="4" id="KW-0812">Transmembrane</keyword>
<evidence type="ECO:0000313" key="9">
    <source>
        <dbReference type="EMBL" id="MBO1885088.1"/>
    </source>
</evidence>
<evidence type="ECO:0000256" key="2">
    <source>
        <dbReference type="ARBA" id="ARBA00008163"/>
    </source>
</evidence>
<comment type="caution">
    <text evidence="9">The sequence shown here is derived from an EMBL/GenBank/DDBJ whole genome shotgun (WGS) entry which is preliminary data.</text>
</comment>
<dbReference type="RefSeq" id="WP_208059461.1">
    <property type="nucleotide sequence ID" value="NZ_JAGDYP010000012.1"/>
</dbReference>
<sequence length="535" mass="59781">MKKISIITLFLLIGITAKAQNHTDALRYSTEELSGTARFKAMSGAFGALGGDMSAVNINPAGSTFFGSSEINFSLNNKNQTLDIGFLDRKAKSNKNDFDVSQFGVVFAIPNVSPTLKKISVAFNYQKTKNFDNDKFMYEAYNTKGLDNYFQNYLLKGNGGNPFAYGLFAAGMNFETSDERGQRAIGEYYATLGKQKGYAAQMAYLGLRAGLVTPTATSTTNTGYTALGKDQERLQRYRIERSGYVNKANINFATQVGDFIALGMNLNIHNINEKAMYSLRDNDFRGTSSLTYANHKQYINTTGEGFSLQLGGIAKLTENIRVGASYQSPVWYRMKEESRQVLYGTVKGIPQNVNYDVELINRYGDEIWYEREYKFRTPAQWTASAAYLIKKRAILSVDYVHSSYNNLKFRSNNLAAENAVIQSELGDTSALRIGGELRFPFLLFKDDPKSINYFSVRAGYRYEQSPYRRTIATVGDLKGYAMGVGVTLGGVRIDASYDIAKQTNTFALYESILTDKATLETQNNNFAVTLTWTLF</sequence>
<dbReference type="PANTHER" id="PTHR35093">
    <property type="entry name" value="OUTER MEMBRANE PROTEIN NMB0088-RELATED"/>
    <property type="match status" value="1"/>
</dbReference>
<reference evidence="9 10" key="1">
    <citation type="submission" date="2021-03" db="EMBL/GenBank/DDBJ databases">
        <title>Isolation and description of Capnocytophaga bilenii sp. nov., a novel Capnocytophaga species, isolated from a gingivitis subject.</title>
        <authorList>
            <person name="Antezack A."/>
            <person name="Monnet-Corti V."/>
            <person name="La Scola B."/>
        </authorList>
    </citation>
    <scope>NUCLEOTIDE SEQUENCE [LARGE SCALE GENOMIC DNA]</scope>
    <source>
        <strain evidence="9 10">Marseille-Q4570</strain>
    </source>
</reference>
<keyword evidence="6" id="KW-0472">Membrane</keyword>
<dbReference type="InterPro" id="IPR005017">
    <property type="entry name" value="OMPP1/FadL/TodX"/>
</dbReference>
<comment type="similarity">
    <text evidence="2">Belongs to the OmpP1/FadL family.</text>
</comment>
<feature type="chain" id="PRO_5046777955" evidence="8">
    <location>
        <begin position="20"/>
        <end position="535"/>
    </location>
</feature>
<dbReference type="SUPFAM" id="SSF56935">
    <property type="entry name" value="Porins"/>
    <property type="match status" value="1"/>
</dbReference>
<dbReference type="PANTHER" id="PTHR35093:SF8">
    <property type="entry name" value="OUTER MEMBRANE PROTEIN NMB0088-RELATED"/>
    <property type="match status" value="1"/>
</dbReference>
<organism evidence="9 10">
    <name type="scientific">Capnocytophaga bilenii</name>
    <dbReference type="NCBI Taxonomy" id="2819369"/>
    <lineage>
        <taxon>Bacteria</taxon>
        <taxon>Pseudomonadati</taxon>
        <taxon>Bacteroidota</taxon>
        <taxon>Flavobacteriia</taxon>
        <taxon>Flavobacteriales</taxon>
        <taxon>Flavobacteriaceae</taxon>
        <taxon>Capnocytophaga</taxon>
    </lineage>
</organism>
<dbReference type="Gene3D" id="2.40.160.60">
    <property type="entry name" value="Outer membrane protein transport protein (OMPP1/FadL/TodX)"/>
    <property type="match status" value="1"/>
</dbReference>
<feature type="signal peptide" evidence="8">
    <location>
        <begin position="1"/>
        <end position="19"/>
    </location>
</feature>
<keyword evidence="10" id="KW-1185">Reference proteome</keyword>
<comment type="subcellular location">
    <subcellularLocation>
        <location evidence="1">Cell outer membrane</location>
        <topology evidence="1">Multi-pass membrane protein</topology>
    </subcellularLocation>
</comment>
<name>A0ABS3Q0G0_9FLAO</name>
<dbReference type="EMBL" id="JAGDYP010000012">
    <property type="protein sequence ID" value="MBO1885088.1"/>
    <property type="molecule type" value="Genomic_DNA"/>
</dbReference>
<proteinExistence type="inferred from homology"/>
<gene>
    <name evidence="9" type="ORF">J4N46_11850</name>
</gene>